<dbReference type="RefSeq" id="WP_123801869.1">
    <property type="nucleotide sequence ID" value="NZ_RMVG01000013.1"/>
</dbReference>
<dbReference type="EMBL" id="RMVG01000013">
    <property type="protein sequence ID" value="RPD98019.1"/>
    <property type="molecule type" value="Genomic_DNA"/>
</dbReference>
<comment type="caution">
    <text evidence="1">The sequence shown here is derived from an EMBL/GenBank/DDBJ whole genome shotgun (WGS) entry which is preliminary data.</text>
</comment>
<dbReference type="OrthoDB" id="6543495at2"/>
<proteinExistence type="predicted"/>
<reference evidence="1 2" key="1">
    <citation type="submission" date="2018-11" db="EMBL/GenBank/DDBJ databases">
        <title>Whole genome sequencing of Pantoea sp. RIT388.</title>
        <authorList>
            <person name="Gan H.M."/>
            <person name="Hudson A.O."/>
        </authorList>
    </citation>
    <scope>NUCLEOTIDE SEQUENCE [LARGE SCALE GENOMIC DNA]</scope>
    <source>
        <strain evidence="1 2">RIT388</strain>
    </source>
</reference>
<keyword evidence="2" id="KW-1185">Reference proteome</keyword>
<sequence length="59" mass="6752">MNEFYNVLTEHDEVLDGLENSIIAVNLPGRQTAYRLDSDETERLLAAEACPTPETPRFW</sequence>
<dbReference type="Proteomes" id="UP000281332">
    <property type="component" value="Unassembled WGS sequence"/>
</dbReference>
<organism evidence="1 2">
    <name type="scientific">Candidatus Pantoea deserta</name>
    <dbReference type="NCBI Taxonomy" id="1869313"/>
    <lineage>
        <taxon>Bacteria</taxon>
        <taxon>Pseudomonadati</taxon>
        <taxon>Pseudomonadota</taxon>
        <taxon>Gammaproteobacteria</taxon>
        <taxon>Enterobacterales</taxon>
        <taxon>Erwiniaceae</taxon>
        <taxon>Pantoea</taxon>
    </lineage>
</organism>
<accession>A0A3N4P2G0</accession>
<name>A0A3N4P2G0_9GAMM</name>
<dbReference type="AlphaFoldDB" id="A0A3N4P2G0"/>
<evidence type="ECO:0000313" key="1">
    <source>
        <dbReference type="EMBL" id="RPD98019.1"/>
    </source>
</evidence>
<protein>
    <submittedName>
        <fullName evidence="1">Uncharacterized protein</fullName>
    </submittedName>
</protein>
<gene>
    <name evidence="1" type="ORF">BBB56_15750</name>
</gene>
<evidence type="ECO:0000313" key="2">
    <source>
        <dbReference type="Proteomes" id="UP000281332"/>
    </source>
</evidence>